<dbReference type="AlphaFoldDB" id="A0A9Q1CNN6"/>
<evidence type="ECO:0000256" key="1">
    <source>
        <dbReference type="SAM" id="Coils"/>
    </source>
</evidence>
<sequence length="86" mass="10325">MEIEKLSKGRERIGLLRGRIKAFIDEERNSLKEERDEARKIGAEEREEENRLLIEAQKYKLKSEELEVTEIQLKLVQKEQEIKEKE</sequence>
<accession>A0A9Q1CNN6</accession>
<comment type="caution">
    <text evidence="2">The sequence shown here is derived from an EMBL/GenBank/DDBJ whole genome shotgun (WGS) entry which is preliminary data.</text>
</comment>
<name>A0A9Q1CNN6_HOLLE</name>
<proteinExistence type="predicted"/>
<organism evidence="2 3">
    <name type="scientific">Holothuria leucospilota</name>
    <name type="common">Black long sea cucumber</name>
    <name type="synonym">Mertensiothuria leucospilota</name>
    <dbReference type="NCBI Taxonomy" id="206669"/>
    <lineage>
        <taxon>Eukaryota</taxon>
        <taxon>Metazoa</taxon>
        <taxon>Echinodermata</taxon>
        <taxon>Eleutherozoa</taxon>
        <taxon>Echinozoa</taxon>
        <taxon>Holothuroidea</taxon>
        <taxon>Aspidochirotacea</taxon>
        <taxon>Aspidochirotida</taxon>
        <taxon>Holothuriidae</taxon>
        <taxon>Holothuria</taxon>
    </lineage>
</organism>
<dbReference type="Proteomes" id="UP001152320">
    <property type="component" value="Chromosome 2"/>
</dbReference>
<evidence type="ECO:0000313" key="3">
    <source>
        <dbReference type="Proteomes" id="UP001152320"/>
    </source>
</evidence>
<gene>
    <name evidence="2" type="ORF">HOLleu_06825</name>
</gene>
<evidence type="ECO:0000313" key="2">
    <source>
        <dbReference type="EMBL" id="KAJ8047749.1"/>
    </source>
</evidence>
<keyword evidence="3" id="KW-1185">Reference proteome</keyword>
<reference evidence="2" key="1">
    <citation type="submission" date="2021-10" db="EMBL/GenBank/DDBJ databases">
        <title>Tropical sea cucumber genome reveals ecological adaptation and Cuvierian tubules defense mechanism.</title>
        <authorList>
            <person name="Chen T."/>
        </authorList>
    </citation>
    <scope>NUCLEOTIDE SEQUENCE</scope>
    <source>
        <strain evidence="2">Nanhai2018</strain>
        <tissue evidence="2">Muscle</tissue>
    </source>
</reference>
<dbReference type="EMBL" id="JAIZAY010000002">
    <property type="protein sequence ID" value="KAJ8047749.1"/>
    <property type="molecule type" value="Genomic_DNA"/>
</dbReference>
<keyword evidence="1" id="KW-0175">Coiled coil</keyword>
<protein>
    <submittedName>
        <fullName evidence="2">Uncharacterized protein</fullName>
    </submittedName>
</protein>
<feature type="coiled-coil region" evidence="1">
    <location>
        <begin position="21"/>
        <end position="86"/>
    </location>
</feature>